<feature type="domain" description="Alpha/beta hydrolase fold-3" evidence="4">
    <location>
        <begin position="356"/>
        <end position="524"/>
    </location>
</feature>
<evidence type="ECO:0000313" key="5">
    <source>
        <dbReference type="EMBL" id="PWN94507.1"/>
    </source>
</evidence>
<dbReference type="Proteomes" id="UP000245946">
    <property type="component" value="Unassembled WGS sequence"/>
</dbReference>
<feature type="compositionally biased region" description="Polar residues" evidence="2">
    <location>
        <begin position="1"/>
        <end position="11"/>
    </location>
</feature>
<dbReference type="GO" id="GO:0016787">
    <property type="term" value="F:hydrolase activity"/>
    <property type="evidence" value="ECO:0007669"/>
    <property type="project" value="UniProtKB-KW"/>
</dbReference>
<dbReference type="InterPro" id="IPR050300">
    <property type="entry name" value="GDXG_lipolytic_enzyme"/>
</dbReference>
<feature type="compositionally biased region" description="Basic and acidic residues" evidence="2">
    <location>
        <begin position="14"/>
        <end position="23"/>
    </location>
</feature>
<keyword evidence="1 5" id="KW-0378">Hydrolase</keyword>
<dbReference type="Pfam" id="PF07859">
    <property type="entry name" value="Abhydrolase_3"/>
    <property type="match status" value="1"/>
</dbReference>
<proteinExistence type="predicted"/>
<keyword evidence="3" id="KW-0812">Transmembrane</keyword>
<dbReference type="OrthoDB" id="2152029at2759"/>
<dbReference type="STRING" id="58919.A0A316YYH0"/>
<dbReference type="InterPro" id="IPR029058">
    <property type="entry name" value="AB_hydrolase_fold"/>
</dbReference>
<feature type="compositionally biased region" description="Basic and acidic residues" evidence="2">
    <location>
        <begin position="591"/>
        <end position="602"/>
    </location>
</feature>
<evidence type="ECO:0000256" key="3">
    <source>
        <dbReference type="SAM" id="Phobius"/>
    </source>
</evidence>
<protein>
    <submittedName>
        <fullName evidence="5">Alpha/beta-hydrolase</fullName>
    </submittedName>
</protein>
<keyword evidence="6" id="KW-1185">Reference proteome</keyword>
<reference evidence="5 6" key="1">
    <citation type="journal article" date="2018" name="Mol. Biol. Evol.">
        <title>Broad Genomic Sampling Reveals a Smut Pathogenic Ancestry of the Fungal Clade Ustilaginomycotina.</title>
        <authorList>
            <person name="Kijpornyongpan T."/>
            <person name="Mondo S.J."/>
            <person name="Barry K."/>
            <person name="Sandor L."/>
            <person name="Lee J."/>
            <person name="Lipzen A."/>
            <person name="Pangilinan J."/>
            <person name="LaButti K."/>
            <person name="Hainaut M."/>
            <person name="Henrissat B."/>
            <person name="Grigoriev I.V."/>
            <person name="Spatafora J.W."/>
            <person name="Aime M.C."/>
        </authorList>
    </citation>
    <scope>NUCLEOTIDE SEQUENCE [LARGE SCALE GENOMIC DNA]</scope>
    <source>
        <strain evidence="5 6">MCA 4186</strain>
    </source>
</reference>
<sequence>MAAPVSPTTQAPDVVRDFAHEEAAPVAPSSSKGTSTDVSSSSTPLSPSPSHSRSALLPSFLHKPAPPTPHWSSLEDLNDPDPSRAFAADRKARRRSHPNAALAAVHALPTVIFPLQGAGAGSEFAQQAPLWSRYPYKALYYAYFGLTVGLLFLPYFALASLLPAMRGRRRWSWKKATLIRLYRHSTRLTYRSHTSFTRDLSQEVPHSQTFNSKFTWVPALPAALLRGEIRRAMAAQGVSNERTCGFWFGARDDGGAVGQPAAKGERVVLHLHGGAYWIGSAHEKDVSAAVSLQLLHKLEARRRRRAGRDADAATPGVELDASPLGSTLPVVGPGYCRRSFSLDYRVCIPGHPERGSFPAALMDAVAGYHYLVKGCGFEEDNVVVVGDSAGGNLALALCRYLRDEDVGLKVPGSMLLLSPWADTSRSHSGPLNALNHFSSVYQNRAVDIIPPGSGFRNTAVSALLGVLPASETYRNPYLSSCSLHLDVEAPSWGYEGFPRRIYITTGDGEVSYDQHLTLAHRLAAGTRRTRPIYVGDRLSADADAQALAARANYPRPRRSSIPGPVLPRHAPKHEQVRAPPGAQQVEGEAVTDGKREEGAGGEEREVWLDECRDAVHDYLLFGWWGRERDVGWERISAWIEADE</sequence>
<gene>
    <name evidence="5" type="ORF">FA09DRAFT_332914</name>
</gene>
<evidence type="ECO:0000313" key="6">
    <source>
        <dbReference type="Proteomes" id="UP000245946"/>
    </source>
</evidence>
<feature type="compositionally biased region" description="Low complexity" evidence="2">
    <location>
        <begin position="28"/>
        <end position="59"/>
    </location>
</feature>
<feature type="region of interest" description="Disordered" evidence="2">
    <location>
        <begin position="552"/>
        <end position="602"/>
    </location>
</feature>
<evidence type="ECO:0000256" key="2">
    <source>
        <dbReference type="SAM" id="MobiDB-lite"/>
    </source>
</evidence>
<name>A0A316YYH0_9BASI</name>
<keyword evidence="3" id="KW-0472">Membrane</keyword>
<keyword evidence="3" id="KW-1133">Transmembrane helix</keyword>
<dbReference type="PANTHER" id="PTHR48081:SF26">
    <property type="entry name" value="ALPHA_BETA HYDROLASE FOLD-3 DOMAIN-CONTAINING PROTEIN"/>
    <property type="match status" value="1"/>
</dbReference>
<feature type="transmembrane region" description="Helical" evidence="3">
    <location>
        <begin position="140"/>
        <end position="165"/>
    </location>
</feature>
<dbReference type="RefSeq" id="XP_025594786.1">
    <property type="nucleotide sequence ID" value="XM_025743647.1"/>
</dbReference>
<feature type="region of interest" description="Disordered" evidence="2">
    <location>
        <begin position="1"/>
        <end position="92"/>
    </location>
</feature>
<dbReference type="EMBL" id="KZ819312">
    <property type="protein sequence ID" value="PWN94507.1"/>
    <property type="molecule type" value="Genomic_DNA"/>
</dbReference>
<dbReference type="PANTHER" id="PTHR48081">
    <property type="entry name" value="AB HYDROLASE SUPERFAMILY PROTEIN C4A8.06C"/>
    <property type="match status" value="1"/>
</dbReference>
<dbReference type="SUPFAM" id="SSF53474">
    <property type="entry name" value="alpha/beta-Hydrolases"/>
    <property type="match status" value="1"/>
</dbReference>
<dbReference type="InterPro" id="IPR013094">
    <property type="entry name" value="AB_hydrolase_3"/>
</dbReference>
<evidence type="ECO:0000259" key="4">
    <source>
        <dbReference type="Pfam" id="PF07859"/>
    </source>
</evidence>
<dbReference type="AlphaFoldDB" id="A0A316YYH0"/>
<evidence type="ECO:0000256" key="1">
    <source>
        <dbReference type="ARBA" id="ARBA00022801"/>
    </source>
</evidence>
<organism evidence="5 6">
    <name type="scientific">Tilletiopsis washingtonensis</name>
    <dbReference type="NCBI Taxonomy" id="58919"/>
    <lineage>
        <taxon>Eukaryota</taxon>
        <taxon>Fungi</taxon>
        <taxon>Dikarya</taxon>
        <taxon>Basidiomycota</taxon>
        <taxon>Ustilaginomycotina</taxon>
        <taxon>Exobasidiomycetes</taxon>
        <taxon>Entylomatales</taxon>
        <taxon>Entylomatales incertae sedis</taxon>
        <taxon>Tilletiopsis</taxon>
    </lineage>
</organism>
<dbReference type="Gene3D" id="3.40.50.1820">
    <property type="entry name" value="alpha/beta hydrolase"/>
    <property type="match status" value="1"/>
</dbReference>
<dbReference type="GeneID" id="37271191"/>
<accession>A0A316YYH0</accession>